<protein>
    <submittedName>
        <fullName evidence="3">Uncharacterized protein</fullName>
    </submittedName>
</protein>
<feature type="compositionally biased region" description="Polar residues" evidence="2">
    <location>
        <begin position="37"/>
        <end position="50"/>
    </location>
</feature>
<proteinExistence type="predicted"/>
<dbReference type="Gene3D" id="3.40.50.300">
    <property type="entry name" value="P-loop containing nucleotide triphosphate hydrolases"/>
    <property type="match status" value="1"/>
</dbReference>
<evidence type="ECO:0000313" key="4">
    <source>
        <dbReference type="Proteomes" id="UP000838878"/>
    </source>
</evidence>
<dbReference type="OrthoDB" id="8196581at2759"/>
<reference evidence="3" key="1">
    <citation type="submission" date="2021-12" db="EMBL/GenBank/DDBJ databases">
        <authorList>
            <person name="Martin H S."/>
        </authorList>
    </citation>
    <scope>NUCLEOTIDE SEQUENCE</scope>
</reference>
<sequence>MLYMIATTTTLQYKEVTNDFKANWLCPECNRPRAGLDNSNTPVRAASTLSNDKHDSSLNVTVRNKQKLTKASDTDSSLTSADVRQIIREELNTIFGAFQSKIETQLSNKISEILSQITQVTESISFMEKEYEEVRREMQQEIEIINQLESENKNLRSYIQEVDSRMSQIERHSRASNANATVRHAPLHAIFRLSISLFPVLLKPLPADICILMVGEAIIEHLPTLLL</sequence>
<evidence type="ECO:0000256" key="1">
    <source>
        <dbReference type="SAM" id="Coils"/>
    </source>
</evidence>
<keyword evidence="1" id="KW-0175">Coiled coil</keyword>
<dbReference type="InterPro" id="IPR027417">
    <property type="entry name" value="P-loop_NTPase"/>
</dbReference>
<keyword evidence="4" id="KW-1185">Reference proteome</keyword>
<evidence type="ECO:0000313" key="3">
    <source>
        <dbReference type="EMBL" id="CAH0723243.1"/>
    </source>
</evidence>
<feature type="region of interest" description="Disordered" evidence="2">
    <location>
        <begin position="35"/>
        <end position="57"/>
    </location>
</feature>
<dbReference type="Proteomes" id="UP000838878">
    <property type="component" value="Chromosome 3"/>
</dbReference>
<dbReference type="AlphaFoldDB" id="A0A8J9UN93"/>
<gene>
    <name evidence="3" type="ORF">BINO364_LOCUS9101</name>
</gene>
<feature type="coiled-coil region" evidence="1">
    <location>
        <begin position="117"/>
        <end position="165"/>
    </location>
</feature>
<evidence type="ECO:0000256" key="2">
    <source>
        <dbReference type="SAM" id="MobiDB-lite"/>
    </source>
</evidence>
<organism evidence="3 4">
    <name type="scientific">Brenthis ino</name>
    <name type="common">lesser marbled fritillary</name>
    <dbReference type="NCBI Taxonomy" id="405034"/>
    <lineage>
        <taxon>Eukaryota</taxon>
        <taxon>Metazoa</taxon>
        <taxon>Ecdysozoa</taxon>
        <taxon>Arthropoda</taxon>
        <taxon>Hexapoda</taxon>
        <taxon>Insecta</taxon>
        <taxon>Pterygota</taxon>
        <taxon>Neoptera</taxon>
        <taxon>Endopterygota</taxon>
        <taxon>Lepidoptera</taxon>
        <taxon>Glossata</taxon>
        <taxon>Ditrysia</taxon>
        <taxon>Papilionoidea</taxon>
        <taxon>Nymphalidae</taxon>
        <taxon>Heliconiinae</taxon>
        <taxon>Argynnini</taxon>
        <taxon>Brenthis</taxon>
    </lineage>
</organism>
<dbReference type="EMBL" id="OV170223">
    <property type="protein sequence ID" value="CAH0723243.1"/>
    <property type="molecule type" value="Genomic_DNA"/>
</dbReference>
<name>A0A8J9UN93_9NEOP</name>
<accession>A0A8J9UN93</accession>
<feature type="non-terminal residue" evidence="3">
    <location>
        <position position="227"/>
    </location>
</feature>